<protein>
    <submittedName>
        <fullName evidence="2">Uncharacterized protein</fullName>
    </submittedName>
</protein>
<keyword evidence="3" id="KW-1185">Reference proteome</keyword>
<gene>
    <name evidence="2" type="ORF">D9757_010239</name>
</gene>
<name>A0A8H5HAX8_9AGAR</name>
<dbReference type="Proteomes" id="UP000518752">
    <property type="component" value="Unassembled WGS sequence"/>
</dbReference>
<feature type="region of interest" description="Disordered" evidence="1">
    <location>
        <begin position="15"/>
        <end position="37"/>
    </location>
</feature>
<dbReference type="AlphaFoldDB" id="A0A8H5HAX8"/>
<feature type="region of interest" description="Disordered" evidence="1">
    <location>
        <begin position="49"/>
        <end position="93"/>
    </location>
</feature>
<sequence length="93" mass="9964">MILTLDRIAGSSEDIERMRDSGGGIEVRPVPSSPTTKGMSLVLEKTELCNNGGGRKQHTGRVRSQPEQTTVVDHDTLENDADADVNVGAESND</sequence>
<evidence type="ECO:0000313" key="2">
    <source>
        <dbReference type="EMBL" id="KAF5379962.1"/>
    </source>
</evidence>
<comment type="caution">
    <text evidence="2">The sequence shown here is derived from an EMBL/GenBank/DDBJ whole genome shotgun (WGS) entry which is preliminary data.</text>
</comment>
<proteinExistence type="predicted"/>
<dbReference type="EMBL" id="JAACJN010000066">
    <property type="protein sequence ID" value="KAF5379962.1"/>
    <property type="molecule type" value="Genomic_DNA"/>
</dbReference>
<organism evidence="2 3">
    <name type="scientific">Collybiopsis confluens</name>
    <dbReference type="NCBI Taxonomy" id="2823264"/>
    <lineage>
        <taxon>Eukaryota</taxon>
        <taxon>Fungi</taxon>
        <taxon>Dikarya</taxon>
        <taxon>Basidiomycota</taxon>
        <taxon>Agaricomycotina</taxon>
        <taxon>Agaricomycetes</taxon>
        <taxon>Agaricomycetidae</taxon>
        <taxon>Agaricales</taxon>
        <taxon>Marasmiineae</taxon>
        <taxon>Omphalotaceae</taxon>
        <taxon>Collybiopsis</taxon>
    </lineage>
</organism>
<accession>A0A8H5HAX8</accession>
<evidence type="ECO:0000313" key="3">
    <source>
        <dbReference type="Proteomes" id="UP000518752"/>
    </source>
</evidence>
<reference evidence="2 3" key="1">
    <citation type="journal article" date="2020" name="ISME J.">
        <title>Uncovering the hidden diversity of litter-decomposition mechanisms in mushroom-forming fungi.</title>
        <authorList>
            <person name="Floudas D."/>
            <person name="Bentzer J."/>
            <person name="Ahren D."/>
            <person name="Johansson T."/>
            <person name="Persson P."/>
            <person name="Tunlid A."/>
        </authorList>
    </citation>
    <scope>NUCLEOTIDE SEQUENCE [LARGE SCALE GENOMIC DNA]</scope>
    <source>
        <strain evidence="2 3">CBS 406.79</strain>
    </source>
</reference>
<evidence type="ECO:0000256" key="1">
    <source>
        <dbReference type="SAM" id="MobiDB-lite"/>
    </source>
</evidence>